<comment type="similarity">
    <text evidence="1 4">Belongs to the short-chain dehydrogenases/reductases (SDR) family.</text>
</comment>
<dbReference type="Pfam" id="PF13561">
    <property type="entry name" value="adh_short_C2"/>
    <property type="match status" value="1"/>
</dbReference>
<reference evidence="5 6" key="1">
    <citation type="submission" date="2023-12" db="EMBL/GenBank/DDBJ databases">
        <title>A high-quality genome assembly for Dillenia turbinata (Dilleniales).</title>
        <authorList>
            <person name="Chanderbali A."/>
        </authorList>
    </citation>
    <scope>NUCLEOTIDE SEQUENCE [LARGE SCALE GENOMIC DNA]</scope>
    <source>
        <strain evidence="5">LSX21</strain>
        <tissue evidence="5">Leaf</tissue>
    </source>
</reference>
<dbReference type="AlphaFoldDB" id="A0AAN8UR36"/>
<comment type="caution">
    <text evidence="5">The sequence shown here is derived from an EMBL/GenBank/DDBJ whole genome shotgun (WGS) entry which is preliminary data.</text>
</comment>
<protein>
    <submittedName>
        <fullName evidence="5">Short-chain dehydrogenase/reductase SDR</fullName>
    </submittedName>
</protein>
<dbReference type="InterPro" id="IPR002347">
    <property type="entry name" value="SDR_fam"/>
</dbReference>
<evidence type="ECO:0000313" key="5">
    <source>
        <dbReference type="EMBL" id="KAK6920165.1"/>
    </source>
</evidence>
<dbReference type="SUPFAM" id="SSF51735">
    <property type="entry name" value="NAD(P)-binding Rossmann-fold domains"/>
    <property type="match status" value="1"/>
</dbReference>
<gene>
    <name evidence="5" type="ORF">RJ641_016069</name>
</gene>
<evidence type="ECO:0000256" key="2">
    <source>
        <dbReference type="ARBA" id="ARBA00022857"/>
    </source>
</evidence>
<dbReference type="PANTHER" id="PTHR43490:SF98">
    <property type="entry name" value="OS02G0640600 PROTEIN"/>
    <property type="match status" value="1"/>
</dbReference>
<dbReference type="Gene3D" id="3.40.50.720">
    <property type="entry name" value="NAD(P)-binding Rossmann-like Domain"/>
    <property type="match status" value="1"/>
</dbReference>
<dbReference type="PANTHER" id="PTHR43490">
    <property type="entry name" value="(+)-NEOMENTHOL DEHYDROGENASE"/>
    <property type="match status" value="1"/>
</dbReference>
<evidence type="ECO:0000313" key="6">
    <source>
        <dbReference type="Proteomes" id="UP001370490"/>
    </source>
</evidence>
<dbReference type="Proteomes" id="UP001370490">
    <property type="component" value="Unassembled WGS sequence"/>
</dbReference>
<dbReference type="PRINTS" id="PR00080">
    <property type="entry name" value="SDRFAMILY"/>
</dbReference>
<dbReference type="GO" id="GO:0016020">
    <property type="term" value="C:membrane"/>
    <property type="evidence" value="ECO:0007669"/>
    <property type="project" value="TreeGrafter"/>
</dbReference>
<dbReference type="GO" id="GO:0016491">
    <property type="term" value="F:oxidoreductase activity"/>
    <property type="evidence" value="ECO:0007669"/>
    <property type="project" value="UniProtKB-KW"/>
</dbReference>
<keyword evidence="6" id="KW-1185">Reference proteome</keyword>
<accession>A0AAN8UR36</accession>
<proteinExistence type="inferred from homology"/>
<dbReference type="InterPro" id="IPR036291">
    <property type="entry name" value="NAD(P)-bd_dom_sf"/>
</dbReference>
<evidence type="ECO:0000256" key="3">
    <source>
        <dbReference type="ARBA" id="ARBA00023002"/>
    </source>
</evidence>
<organism evidence="5 6">
    <name type="scientific">Dillenia turbinata</name>
    <dbReference type="NCBI Taxonomy" id="194707"/>
    <lineage>
        <taxon>Eukaryota</taxon>
        <taxon>Viridiplantae</taxon>
        <taxon>Streptophyta</taxon>
        <taxon>Embryophyta</taxon>
        <taxon>Tracheophyta</taxon>
        <taxon>Spermatophyta</taxon>
        <taxon>Magnoliopsida</taxon>
        <taxon>eudicotyledons</taxon>
        <taxon>Gunneridae</taxon>
        <taxon>Pentapetalae</taxon>
        <taxon>Dilleniales</taxon>
        <taxon>Dilleniaceae</taxon>
        <taxon>Dillenia</taxon>
    </lineage>
</organism>
<name>A0AAN8UR36_9MAGN</name>
<dbReference type="EMBL" id="JBAMMX010000021">
    <property type="protein sequence ID" value="KAK6920165.1"/>
    <property type="molecule type" value="Genomic_DNA"/>
</dbReference>
<keyword evidence="2" id="KW-0521">NADP</keyword>
<keyword evidence="3" id="KW-0560">Oxidoreductase</keyword>
<evidence type="ECO:0000256" key="1">
    <source>
        <dbReference type="ARBA" id="ARBA00006484"/>
    </source>
</evidence>
<dbReference type="Pfam" id="PF00106">
    <property type="entry name" value="adh_short"/>
    <property type="match status" value="1"/>
</dbReference>
<dbReference type="FunFam" id="3.40.50.720:FF:000312">
    <property type="entry name" value="(+)-neomenthol dehydrogenase"/>
    <property type="match status" value="1"/>
</dbReference>
<sequence length="298" mass="32694">MDSEKRYAVVTGSNKGIGFEVCKQLAANGVMVVLTARDEKKGLEALEKLKLESGISENVIFHQLDVTDQSSVDAFADFIKAKFGRLDILVSNAGIGGAVVDYDAFKAKGQLVIDSHENDWTGMLTETPALTQECLNTNYYGAKRVVEAFVPLLGLSKRPKIVIVSSTMGKLKNISNKWAKGVLSDVEGLTEEKIDGVLNKYKSDFKQGSLEREGWPKYLSAYMVSKSALSAYTRLIARKYPNICINCICPGFVKTDINGFTGFLTVEDGAESIAKLALRSDNKTTGCFFFRDEVSSFE</sequence>
<evidence type="ECO:0000256" key="4">
    <source>
        <dbReference type="RuleBase" id="RU000363"/>
    </source>
</evidence>
<dbReference type="PRINTS" id="PR00081">
    <property type="entry name" value="GDHRDH"/>
</dbReference>